<dbReference type="Proteomes" id="UP000433483">
    <property type="component" value="Unassembled WGS sequence"/>
</dbReference>
<dbReference type="OrthoDB" id="103387at2759"/>
<sequence>MRRNGLTIRRISHSGHKETKLLALRDAFACEVTKTTVDFVEVFRVPANGGDKGSYRYTDALLACGDGRMLPPHFVFAGESDSDVNKKYHCKPDVATFSVQSKAWFDERVMLECGSTSGPPAGSAGSRAQANAAQFGFSDTRAPSCTRCADTVGSQSPRAA</sequence>
<gene>
    <name evidence="1" type="ORF">PF005_g2149</name>
</gene>
<protein>
    <submittedName>
        <fullName evidence="1">Uncharacterized protein</fullName>
    </submittedName>
</protein>
<dbReference type="AlphaFoldDB" id="A0A6A3ZEV3"/>
<evidence type="ECO:0000313" key="2">
    <source>
        <dbReference type="Proteomes" id="UP000433483"/>
    </source>
</evidence>
<dbReference type="EMBL" id="QXGB01000056">
    <property type="protein sequence ID" value="KAE9233872.1"/>
    <property type="molecule type" value="Genomic_DNA"/>
</dbReference>
<reference evidence="1 2" key="1">
    <citation type="submission" date="2018-08" db="EMBL/GenBank/DDBJ databases">
        <title>Genomic investigation of the strawberry pathogen Phytophthora fragariae indicates pathogenicity is determined by transcriptional variation in three key races.</title>
        <authorList>
            <person name="Adams T.M."/>
            <person name="Armitage A.D."/>
            <person name="Sobczyk M.K."/>
            <person name="Bates H.J."/>
            <person name="Dunwell J.M."/>
            <person name="Nellist C.F."/>
            <person name="Harrison R.J."/>
        </authorList>
    </citation>
    <scope>NUCLEOTIDE SEQUENCE [LARGE SCALE GENOMIC DNA]</scope>
    <source>
        <strain evidence="1 2">NOV-27</strain>
    </source>
</reference>
<comment type="caution">
    <text evidence="1">The sequence shown here is derived from an EMBL/GenBank/DDBJ whole genome shotgun (WGS) entry which is preliminary data.</text>
</comment>
<accession>A0A6A3ZEV3</accession>
<name>A0A6A3ZEV3_9STRA</name>
<proteinExistence type="predicted"/>
<evidence type="ECO:0000313" key="1">
    <source>
        <dbReference type="EMBL" id="KAE9233872.1"/>
    </source>
</evidence>
<organism evidence="1 2">
    <name type="scientific">Phytophthora fragariae</name>
    <dbReference type="NCBI Taxonomy" id="53985"/>
    <lineage>
        <taxon>Eukaryota</taxon>
        <taxon>Sar</taxon>
        <taxon>Stramenopiles</taxon>
        <taxon>Oomycota</taxon>
        <taxon>Peronosporomycetes</taxon>
        <taxon>Peronosporales</taxon>
        <taxon>Peronosporaceae</taxon>
        <taxon>Phytophthora</taxon>
    </lineage>
</organism>
<keyword evidence="2" id="KW-1185">Reference proteome</keyword>